<reference evidence="2 3" key="1">
    <citation type="journal article" date="2018" name="Gigascience">
        <title>Genomes of trombidid mites reveal novel predicted allergens and laterally-transferred genes associated with secondary metabolism.</title>
        <authorList>
            <person name="Dong X."/>
            <person name="Chaisiri K."/>
            <person name="Xia D."/>
            <person name="Armstrong S.D."/>
            <person name="Fang Y."/>
            <person name="Donnelly M.J."/>
            <person name="Kadowaki T."/>
            <person name="McGarry J.W."/>
            <person name="Darby A.C."/>
            <person name="Makepeace B.L."/>
        </authorList>
    </citation>
    <scope>NUCLEOTIDE SEQUENCE [LARGE SCALE GENOMIC DNA]</scope>
    <source>
        <strain evidence="2">UoL-UT</strain>
    </source>
</reference>
<dbReference type="STRING" id="299467.A0A443SWM8"/>
<keyword evidence="3" id="KW-1185">Reference proteome</keyword>
<evidence type="ECO:0000313" key="2">
    <source>
        <dbReference type="EMBL" id="RWS31923.1"/>
    </source>
</evidence>
<name>A0A443SWM8_9ACAR</name>
<proteinExistence type="predicted"/>
<organism evidence="2 3">
    <name type="scientific">Leptotrombidium deliense</name>
    <dbReference type="NCBI Taxonomy" id="299467"/>
    <lineage>
        <taxon>Eukaryota</taxon>
        <taxon>Metazoa</taxon>
        <taxon>Ecdysozoa</taxon>
        <taxon>Arthropoda</taxon>
        <taxon>Chelicerata</taxon>
        <taxon>Arachnida</taxon>
        <taxon>Acari</taxon>
        <taxon>Acariformes</taxon>
        <taxon>Trombidiformes</taxon>
        <taxon>Prostigmata</taxon>
        <taxon>Anystina</taxon>
        <taxon>Parasitengona</taxon>
        <taxon>Trombiculoidea</taxon>
        <taxon>Trombiculidae</taxon>
        <taxon>Leptotrombidium</taxon>
    </lineage>
</organism>
<dbReference type="EMBL" id="NCKV01000026">
    <property type="protein sequence ID" value="RWS31923.1"/>
    <property type="molecule type" value="Genomic_DNA"/>
</dbReference>
<sequence length="214" mass="23254">MASVCVAFEESSSVGTVTTRDALADETTDDLQLSETAEIVRTNLSQHLLESDTMYSCQDMLTCGNCHLEFALSDIVKFINHKVISCSKGNCRPSSRDIDENEDGIVDTLDADASIDDEKDENIDPVTQSCSSVRKQTPSIITSSHRHKLKFLQGKGQHVNNSRNVQVDAMRACDPTLVRSSGKSPSTACTFSTPGVKQTVDAHTNTINTGKVCH</sequence>
<protein>
    <recommendedName>
        <fullName evidence="1">BCL-11A-like CCHC zinc finger domain-containing protein</fullName>
    </recommendedName>
</protein>
<dbReference type="Pfam" id="PF25491">
    <property type="entry name" value="CCHC_BCL-11A"/>
    <property type="match status" value="1"/>
</dbReference>
<dbReference type="Proteomes" id="UP000288716">
    <property type="component" value="Unassembled WGS sequence"/>
</dbReference>
<feature type="domain" description="BCL-11A-like CCHC zinc finger" evidence="1">
    <location>
        <begin position="60"/>
        <end position="87"/>
    </location>
</feature>
<comment type="caution">
    <text evidence="2">The sequence shown here is derived from an EMBL/GenBank/DDBJ whole genome shotgun (WGS) entry which is preliminary data.</text>
</comment>
<dbReference type="OrthoDB" id="10046198at2759"/>
<gene>
    <name evidence="2" type="ORF">B4U80_05471</name>
</gene>
<evidence type="ECO:0000259" key="1">
    <source>
        <dbReference type="Pfam" id="PF25491"/>
    </source>
</evidence>
<accession>A0A443SWM8</accession>
<dbReference type="InterPro" id="IPR057448">
    <property type="entry name" value="BCL-11A_Znf_CCHC"/>
</dbReference>
<dbReference type="AlphaFoldDB" id="A0A443SWM8"/>
<evidence type="ECO:0000313" key="3">
    <source>
        <dbReference type="Proteomes" id="UP000288716"/>
    </source>
</evidence>
<dbReference type="VEuPathDB" id="VectorBase:LDEU000118"/>